<organism evidence="1 2">
    <name type="scientific">Lactobacillus amylovorus (strain GRL 1112)</name>
    <dbReference type="NCBI Taxonomy" id="695560"/>
    <lineage>
        <taxon>Bacteria</taxon>
        <taxon>Bacillati</taxon>
        <taxon>Bacillota</taxon>
        <taxon>Bacilli</taxon>
        <taxon>Lactobacillales</taxon>
        <taxon>Lactobacillaceae</taxon>
        <taxon>Lactobacillus</taxon>
    </lineage>
</organism>
<protein>
    <submittedName>
        <fullName evidence="1">Uncharacterized protein</fullName>
    </submittedName>
</protein>
<dbReference type="RefSeq" id="WP_013437932.1">
    <property type="nucleotide sequence ID" value="NC_014724.1"/>
</dbReference>
<proteinExistence type="predicted"/>
<gene>
    <name evidence="1" type="ordered locus">LA2_05890</name>
</gene>
<evidence type="ECO:0000313" key="2">
    <source>
        <dbReference type="Proteomes" id="UP000007033"/>
    </source>
</evidence>
<accession>E4SIY8</accession>
<dbReference type="KEGG" id="lam:LA2_05890"/>
<sequence length="99" mass="11316">MIDHLLFNKLKWWNSKDEPLIGKYAEVKKTAKNVYVWESSGHGFYAYHDTDNSTSGTIRGETTSVKFYGASTPSDVHMISLDPDSEYWYKVEDVTISEG</sequence>
<dbReference type="AlphaFoldDB" id="E4SIY8"/>
<dbReference type="HOGENOM" id="CLU_2287893_0_0_9"/>
<evidence type="ECO:0000313" key="1">
    <source>
        <dbReference type="EMBL" id="ADQ59137.1"/>
    </source>
</evidence>
<reference evidence="1 2" key="1">
    <citation type="journal article" date="2011" name="J. Bacteriol.">
        <title>Genome sequence of Lactobacillus amylovorus GRL1112.</title>
        <authorList>
            <person name="Kant R."/>
            <person name="Paulin L."/>
            <person name="Alatalo E."/>
            <person name="de Vos W.M."/>
            <person name="Palva A."/>
        </authorList>
    </citation>
    <scope>NUCLEOTIDE SEQUENCE [LARGE SCALE GENOMIC DNA]</scope>
    <source>
        <strain evidence="1 2">GRL 1112</strain>
    </source>
</reference>
<dbReference type="EMBL" id="CP002338">
    <property type="protein sequence ID" value="ADQ59137.1"/>
    <property type="molecule type" value="Genomic_DNA"/>
</dbReference>
<name>E4SIY8_LACAR</name>
<dbReference type="PATRIC" id="fig|695560.3.peg.1161"/>
<dbReference type="Proteomes" id="UP000007033">
    <property type="component" value="Chromosome"/>
</dbReference>